<dbReference type="PROSITE" id="PS51257">
    <property type="entry name" value="PROKAR_LIPOPROTEIN"/>
    <property type="match status" value="1"/>
</dbReference>
<evidence type="ECO:0008006" key="3">
    <source>
        <dbReference type="Google" id="ProtNLM"/>
    </source>
</evidence>
<comment type="caution">
    <text evidence="1">The sequence shown here is derived from an EMBL/GenBank/DDBJ whole genome shotgun (WGS) entry which is preliminary data.</text>
</comment>
<keyword evidence="2" id="KW-1185">Reference proteome</keyword>
<evidence type="ECO:0000313" key="1">
    <source>
        <dbReference type="EMBL" id="SDQ34697.1"/>
    </source>
</evidence>
<protein>
    <recommendedName>
        <fullName evidence="3">Lipoprotein</fullName>
    </recommendedName>
</protein>
<name>A0ABY0T6N8_9PROT</name>
<organism evidence="1 2">
    <name type="scientific">Nitrosospira multiformis</name>
    <dbReference type="NCBI Taxonomy" id="1231"/>
    <lineage>
        <taxon>Bacteria</taxon>
        <taxon>Pseudomonadati</taxon>
        <taxon>Pseudomonadota</taxon>
        <taxon>Betaproteobacteria</taxon>
        <taxon>Nitrosomonadales</taxon>
        <taxon>Nitrosomonadaceae</taxon>
        <taxon>Nitrosospira</taxon>
    </lineage>
</organism>
<reference evidence="1 2" key="1">
    <citation type="submission" date="2016-10" db="EMBL/GenBank/DDBJ databases">
        <authorList>
            <person name="Varghese N."/>
            <person name="Submissions S."/>
        </authorList>
    </citation>
    <scope>NUCLEOTIDE SEQUENCE [LARGE SCALE GENOMIC DNA]</scope>
    <source>
        <strain evidence="1 2">Nl1</strain>
    </source>
</reference>
<dbReference type="Proteomes" id="UP000183471">
    <property type="component" value="Unassembled WGS sequence"/>
</dbReference>
<proteinExistence type="predicted"/>
<accession>A0ABY0T6N8</accession>
<evidence type="ECO:0000313" key="2">
    <source>
        <dbReference type="Proteomes" id="UP000183471"/>
    </source>
</evidence>
<gene>
    <name evidence="1" type="ORF">SAMN05216402_0490</name>
</gene>
<sequence length="60" mass="6521">MRIKRVICTGLLLVVLPMLSGCWYLVAGGAGAYGGYKMKEKGYTLRNPVAKEQSSTQPSK</sequence>
<dbReference type="RefSeq" id="WP_074630634.1">
    <property type="nucleotide sequence ID" value="NZ_FNKY01000001.1"/>
</dbReference>
<dbReference type="EMBL" id="FNKY01000001">
    <property type="protein sequence ID" value="SDQ34697.1"/>
    <property type="molecule type" value="Genomic_DNA"/>
</dbReference>